<dbReference type="AlphaFoldDB" id="A0A4Z0M914"/>
<keyword evidence="4" id="KW-0560">Oxidoreductase</keyword>
<evidence type="ECO:0000259" key="9">
    <source>
        <dbReference type="PROSITE" id="PS51007"/>
    </source>
</evidence>
<name>A0A4Z0M914_9GAMM</name>
<dbReference type="GO" id="GO:0030313">
    <property type="term" value="C:cell envelope"/>
    <property type="evidence" value="ECO:0007669"/>
    <property type="project" value="UniProtKB-SubCell"/>
</dbReference>
<sequence>MRGLLCAALLLCARSWAGEFTLAAHCPPGFELVDGHCELRSLYQQYASLQSAGVGGLKTGLPAWRDGFTPQQIDLGRYLFFDPVLSADGSLSCASCHQPERGFADGLPRSRGMHGELLARSAPSLWNVAFLQRFFWDARAASLEEQMLGPLYDEREMANTPQALLDTLNGIDAYRSLFAQAFPAEISPDSGGEDAPIHLQQVYTALAAFETSLISLNSRYDQYAHGYHDALSAAEIEGMNVFRSFVARCAECHTPPLFSNQQIAVIGTPEPAGLPLDPGAQTPTGDASQRGGFKVPSLRNVALTAPYMHSGRFASLREAVAFYNGGRGHAVPPGEQLNIHWHIWNPQLGEHELDRLVDFLGALNDEGFMPQVPTRLPSGLPPVHNDPAVDSGSTGE</sequence>
<dbReference type="SUPFAM" id="SSF46626">
    <property type="entry name" value="Cytochrome c"/>
    <property type="match status" value="2"/>
</dbReference>
<feature type="region of interest" description="Disordered" evidence="7">
    <location>
        <begin position="373"/>
        <end position="396"/>
    </location>
</feature>
<evidence type="ECO:0000256" key="2">
    <source>
        <dbReference type="ARBA" id="ARBA00022617"/>
    </source>
</evidence>
<organism evidence="10 11">
    <name type="scientific">Mangrovimicrobium sediminis</name>
    <dbReference type="NCBI Taxonomy" id="2562682"/>
    <lineage>
        <taxon>Bacteria</taxon>
        <taxon>Pseudomonadati</taxon>
        <taxon>Pseudomonadota</taxon>
        <taxon>Gammaproteobacteria</taxon>
        <taxon>Cellvibrionales</taxon>
        <taxon>Halieaceae</taxon>
        <taxon>Mangrovimicrobium</taxon>
    </lineage>
</organism>
<keyword evidence="2 6" id="KW-0349">Heme</keyword>
<dbReference type="GO" id="GO:0020037">
    <property type="term" value="F:heme binding"/>
    <property type="evidence" value="ECO:0007669"/>
    <property type="project" value="InterPro"/>
</dbReference>
<evidence type="ECO:0000256" key="5">
    <source>
        <dbReference type="ARBA" id="ARBA00023004"/>
    </source>
</evidence>
<dbReference type="Pfam" id="PF03150">
    <property type="entry name" value="CCP_MauG"/>
    <property type="match status" value="1"/>
</dbReference>
<keyword evidence="8" id="KW-0732">Signal</keyword>
<proteinExistence type="predicted"/>
<dbReference type="PANTHER" id="PTHR30600">
    <property type="entry name" value="CYTOCHROME C PEROXIDASE-RELATED"/>
    <property type="match status" value="1"/>
</dbReference>
<dbReference type="Proteomes" id="UP000298050">
    <property type="component" value="Unassembled WGS sequence"/>
</dbReference>
<keyword evidence="10" id="KW-0575">Peroxidase</keyword>
<evidence type="ECO:0000256" key="6">
    <source>
        <dbReference type="PROSITE-ProRule" id="PRU00433"/>
    </source>
</evidence>
<evidence type="ECO:0000256" key="3">
    <source>
        <dbReference type="ARBA" id="ARBA00022723"/>
    </source>
</evidence>
<evidence type="ECO:0000256" key="4">
    <source>
        <dbReference type="ARBA" id="ARBA00023002"/>
    </source>
</evidence>
<reference evidence="10 11" key="1">
    <citation type="submission" date="2019-04" db="EMBL/GenBank/DDBJ databases">
        <title>Taxonomy of novel Haliea sp. from mangrove soil of West Coast of India.</title>
        <authorList>
            <person name="Verma A."/>
            <person name="Kumar P."/>
            <person name="Krishnamurthi S."/>
        </authorList>
    </citation>
    <scope>NUCLEOTIDE SEQUENCE [LARGE SCALE GENOMIC DNA]</scope>
    <source>
        <strain evidence="10 11">SAOS-164</strain>
    </source>
</reference>
<dbReference type="GO" id="GO:0046872">
    <property type="term" value="F:metal ion binding"/>
    <property type="evidence" value="ECO:0007669"/>
    <property type="project" value="UniProtKB-KW"/>
</dbReference>
<dbReference type="GO" id="GO:0009055">
    <property type="term" value="F:electron transfer activity"/>
    <property type="evidence" value="ECO:0007669"/>
    <property type="project" value="InterPro"/>
</dbReference>
<accession>A0A4Z0M914</accession>
<feature type="chain" id="PRO_5021185345" evidence="8">
    <location>
        <begin position="18"/>
        <end position="396"/>
    </location>
</feature>
<keyword evidence="3 6" id="KW-0479">Metal-binding</keyword>
<evidence type="ECO:0000313" key="10">
    <source>
        <dbReference type="EMBL" id="TGD75878.1"/>
    </source>
</evidence>
<keyword evidence="5 6" id="KW-0408">Iron</keyword>
<dbReference type="PROSITE" id="PS51007">
    <property type="entry name" value="CYTC"/>
    <property type="match status" value="1"/>
</dbReference>
<dbReference type="InterPro" id="IPR009056">
    <property type="entry name" value="Cyt_c-like_dom"/>
</dbReference>
<dbReference type="OrthoDB" id="9805202at2"/>
<evidence type="ECO:0000256" key="8">
    <source>
        <dbReference type="SAM" id="SignalP"/>
    </source>
</evidence>
<keyword evidence="11" id="KW-1185">Reference proteome</keyword>
<dbReference type="InterPro" id="IPR036909">
    <property type="entry name" value="Cyt_c-like_dom_sf"/>
</dbReference>
<comment type="subcellular location">
    <subcellularLocation>
        <location evidence="1">Cell envelope</location>
    </subcellularLocation>
</comment>
<comment type="caution">
    <text evidence="10">The sequence shown here is derived from an EMBL/GenBank/DDBJ whole genome shotgun (WGS) entry which is preliminary data.</text>
</comment>
<gene>
    <name evidence="10" type="ORF">E4634_02730</name>
</gene>
<protein>
    <submittedName>
        <fullName evidence="10">Cytochrome-c peroxidase</fullName>
    </submittedName>
</protein>
<feature type="signal peptide" evidence="8">
    <location>
        <begin position="1"/>
        <end position="17"/>
    </location>
</feature>
<dbReference type="Gene3D" id="1.10.760.10">
    <property type="entry name" value="Cytochrome c-like domain"/>
    <property type="match status" value="2"/>
</dbReference>
<dbReference type="InterPro" id="IPR004852">
    <property type="entry name" value="Di-haem_cyt_c_peroxidsae"/>
</dbReference>
<dbReference type="EMBL" id="SRLE01000002">
    <property type="protein sequence ID" value="TGD75878.1"/>
    <property type="molecule type" value="Genomic_DNA"/>
</dbReference>
<evidence type="ECO:0000313" key="11">
    <source>
        <dbReference type="Proteomes" id="UP000298050"/>
    </source>
</evidence>
<dbReference type="GO" id="GO:0004130">
    <property type="term" value="F:cytochrome-c peroxidase activity"/>
    <property type="evidence" value="ECO:0007669"/>
    <property type="project" value="TreeGrafter"/>
</dbReference>
<feature type="domain" description="Cytochrome c" evidence="9">
    <location>
        <begin position="233"/>
        <end position="364"/>
    </location>
</feature>
<evidence type="ECO:0000256" key="1">
    <source>
        <dbReference type="ARBA" id="ARBA00004196"/>
    </source>
</evidence>
<evidence type="ECO:0000256" key="7">
    <source>
        <dbReference type="SAM" id="MobiDB-lite"/>
    </source>
</evidence>
<dbReference type="InterPro" id="IPR051395">
    <property type="entry name" value="Cytochrome_c_Peroxidase/MauG"/>
</dbReference>